<keyword evidence="2" id="KW-1185">Reference proteome</keyword>
<dbReference type="SFLD" id="SFLDG01129">
    <property type="entry name" value="C1.5:_HAD__Beta-PGM__Phosphata"/>
    <property type="match status" value="1"/>
</dbReference>
<dbReference type="EMBL" id="JADCKC010000001">
    <property type="protein sequence ID" value="MBE5036402.1"/>
    <property type="molecule type" value="Genomic_DNA"/>
</dbReference>
<dbReference type="SUPFAM" id="SSF56784">
    <property type="entry name" value="HAD-like"/>
    <property type="match status" value="1"/>
</dbReference>
<gene>
    <name evidence="1" type="ORF">INF35_01100</name>
</gene>
<dbReference type="CDD" id="cd02603">
    <property type="entry name" value="HAD_sEH-N_like"/>
    <property type="match status" value="1"/>
</dbReference>
<dbReference type="PRINTS" id="PR00413">
    <property type="entry name" value="HADHALOGNASE"/>
</dbReference>
<sequence length="220" mass="25170">MYKNIIFDLGGVVVDFNPRDFLMDYFMNKSAEDAVYDLTFGSKEWEDLDRGDITRAAANRIMLENAASCGRTFEVQTVIDEWEKILRTKKTTIKTMCKLKLAGYRLYYLSNIAADTMENIKQRDFFPLFDGGIASCDVHVNKPDPKIYTLLMQKYHLAYEESIFVDDNKQNAQAAYNLGITGILYKNKKSFNRALGLCGIHLTNRRAPMPAPQQETKSNS</sequence>
<organism evidence="1 2">
    <name type="scientific">Gemmiger gallinarum</name>
    <dbReference type="NCBI Taxonomy" id="2779354"/>
    <lineage>
        <taxon>Bacteria</taxon>
        <taxon>Bacillati</taxon>
        <taxon>Bacillota</taxon>
        <taxon>Clostridia</taxon>
        <taxon>Eubacteriales</taxon>
        <taxon>Gemmiger</taxon>
    </lineage>
</organism>
<dbReference type="SFLD" id="SFLDS00003">
    <property type="entry name" value="Haloacid_Dehalogenase"/>
    <property type="match status" value="1"/>
</dbReference>
<dbReference type="NCBIfam" id="TIGR01509">
    <property type="entry name" value="HAD-SF-IA-v3"/>
    <property type="match status" value="1"/>
</dbReference>
<dbReference type="Gene3D" id="1.10.150.240">
    <property type="entry name" value="Putative phosphatase, domain 2"/>
    <property type="match status" value="1"/>
</dbReference>
<evidence type="ECO:0000313" key="2">
    <source>
        <dbReference type="Proteomes" id="UP000768567"/>
    </source>
</evidence>
<accession>A0ABR9R0A5</accession>
<comment type="caution">
    <text evidence="1">The sequence shown here is derived from an EMBL/GenBank/DDBJ whole genome shotgun (WGS) entry which is preliminary data.</text>
</comment>
<dbReference type="Gene3D" id="3.40.50.1000">
    <property type="entry name" value="HAD superfamily/HAD-like"/>
    <property type="match status" value="1"/>
</dbReference>
<dbReference type="Pfam" id="PF00702">
    <property type="entry name" value="Hydrolase"/>
    <property type="match status" value="1"/>
</dbReference>
<name>A0ABR9R0A5_9FIRM</name>
<dbReference type="RefSeq" id="WP_193499742.1">
    <property type="nucleotide sequence ID" value="NZ_JADCKC010000001.1"/>
</dbReference>
<dbReference type="PANTHER" id="PTHR43611">
    <property type="entry name" value="ALPHA-D-GLUCOSE 1-PHOSPHATE PHOSPHATASE"/>
    <property type="match status" value="1"/>
</dbReference>
<dbReference type="InterPro" id="IPR023214">
    <property type="entry name" value="HAD_sf"/>
</dbReference>
<dbReference type="InterPro" id="IPR023198">
    <property type="entry name" value="PGP-like_dom2"/>
</dbReference>
<protein>
    <submittedName>
        <fullName evidence="1">HAD family phosphatase</fullName>
    </submittedName>
</protein>
<dbReference type="InterPro" id="IPR036412">
    <property type="entry name" value="HAD-like_sf"/>
</dbReference>
<dbReference type="Proteomes" id="UP000768567">
    <property type="component" value="Unassembled WGS sequence"/>
</dbReference>
<proteinExistence type="predicted"/>
<dbReference type="InterPro" id="IPR006439">
    <property type="entry name" value="HAD-SF_hydro_IA"/>
</dbReference>
<dbReference type="PANTHER" id="PTHR43611:SF3">
    <property type="entry name" value="FLAVIN MONONUCLEOTIDE HYDROLASE 1, CHLOROPLATIC"/>
    <property type="match status" value="1"/>
</dbReference>
<reference evidence="1 2" key="1">
    <citation type="submission" date="2020-10" db="EMBL/GenBank/DDBJ databases">
        <title>ChiBAC.</title>
        <authorList>
            <person name="Zenner C."/>
            <person name="Hitch T.C.A."/>
            <person name="Clavel T."/>
        </authorList>
    </citation>
    <scope>NUCLEOTIDE SEQUENCE [LARGE SCALE GENOMIC DNA]</scope>
    <source>
        <strain evidence="1 2">DSM 109015</strain>
    </source>
</reference>
<evidence type="ECO:0000313" key="1">
    <source>
        <dbReference type="EMBL" id="MBE5036402.1"/>
    </source>
</evidence>